<name>A0A485JG49_ECOLX</name>
<accession>A0A485JG49</accession>
<organism evidence="1 2">
    <name type="scientific">Escherichia coli</name>
    <dbReference type="NCBI Taxonomy" id="562"/>
    <lineage>
        <taxon>Bacteria</taxon>
        <taxon>Pseudomonadati</taxon>
        <taxon>Pseudomonadota</taxon>
        <taxon>Gammaproteobacteria</taxon>
        <taxon>Enterobacterales</taxon>
        <taxon>Enterobacteriaceae</taxon>
        <taxon>Escherichia</taxon>
    </lineage>
</organism>
<dbReference type="AlphaFoldDB" id="A0A485JG49"/>
<proteinExistence type="predicted"/>
<protein>
    <submittedName>
        <fullName evidence="1">Uncharacterized protein</fullName>
    </submittedName>
</protein>
<reference evidence="1 2" key="1">
    <citation type="submission" date="2019-03" db="EMBL/GenBank/DDBJ databases">
        <authorList>
            <consortium name="Pathogen Informatics"/>
        </authorList>
    </citation>
    <scope>NUCLEOTIDE SEQUENCE [LARGE SCALE GENOMIC DNA]</scope>
    <source>
        <strain evidence="1 2">NCTC10974</strain>
    </source>
</reference>
<sequence length="73" mass="7979">MRFDLGGVRVPLNTQRGDELFAELMPVNFRVSGDVGVIVTDRAVDFAEDLHLVKLAVLALHTVGDVCHLFTDG</sequence>
<evidence type="ECO:0000313" key="1">
    <source>
        <dbReference type="EMBL" id="VFT69804.1"/>
    </source>
</evidence>
<gene>
    <name evidence="1" type="ORF">NCTC10974_03355</name>
</gene>
<dbReference type="EMBL" id="CAADJZ010000001">
    <property type="protein sequence ID" value="VFT69804.1"/>
    <property type="molecule type" value="Genomic_DNA"/>
</dbReference>
<evidence type="ECO:0000313" key="2">
    <source>
        <dbReference type="Proteomes" id="UP000358010"/>
    </source>
</evidence>
<dbReference type="Proteomes" id="UP000358010">
    <property type="component" value="Unassembled WGS sequence"/>
</dbReference>